<dbReference type="RefSeq" id="WP_075729793.1">
    <property type="nucleotide sequence ID" value="NZ_BJNB01000006.1"/>
</dbReference>
<name>A0AB73B5E8_CORFL</name>
<evidence type="ECO:0000313" key="1">
    <source>
        <dbReference type="EMBL" id="GEB97132.1"/>
    </source>
</evidence>
<reference evidence="1 2" key="1">
    <citation type="submission" date="2019-06" db="EMBL/GenBank/DDBJ databases">
        <title>Whole genome shotgun sequence of Corynebacterium flavescens NBRC 14136.</title>
        <authorList>
            <person name="Hosoyama A."/>
            <person name="Uohara A."/>
            <person name="Ohji S."/>
            <person name="Ichikawa N."/>
        </authorList>
    </citation>
    <scope>NUCLEOTIDE SEQUENCE [LARGE SCALE GENOMIC DNA]</scope>
    <source>
        <strain evidence="1 2">NBRC 14136</strain>
    </source>
</reference>
<evidence type="ECO:0008006" key="3">
    <source>
        <dbReference type="Google" id="ProtNLM"/>
    </source>
</evidence>
<sequence length="182" mass="20813">MTKQTKGLERGLEYEEEAFEPTGDIVDTDAGRQIVIVRDFPQSPRVVWDYITDLRDLELWCGNLLKVADREHVYELHSWDKEDSIEITVVECTAPSFLHIRSDYGQGIQREIRVFISSDGHGGSFLEFHHNVESCCNLAGTIGPEWEFKLDRLMIALNGGNVTNVCLENYLPHQQSHYSISN</sequence>
<accession>A0AB73B5E8</accession>
<proteinExistence type="predicted"/>
<protein>
    <recommendedName>
        <fullName evidence="3">SRPBCC family protein</fullName>
    </recommendedName>
</protein>
<organism evidence="1 2">
    <name type="scientific">Corynebacterium flavescens</name>
    <dbReference type="NCBI Taxonomy" id="28028"/>
    <lineage>
        <taxon>Bacteria</taxon>
        <taxon>Bacillati</taxon>
        <taxon>Actinomycetota</taxon>
        <taxon>Actinomycetes</taxon>
        <taxon>Mycobacteriales</taxon>
        <taxon>Corynebacteriaceae</taxon>
        <taxon>Corynebacterium</taxon>
    </lineage>
</organism>
<dbReference type="GeneID" id="82880315"/>
<dbReference type="Gene3D" id="3.30.530.20">
    <property type="match status" value="1"/>
</dbReference>
<comment type="caution">
    <text evidence="1">The sequence shown here is derived from an EMBL/GenBank/DDBJ whole genome shotgun (WGS) entry which is preliminary data.</text>
</comment>
<dbReference type="InterPro" id="IPR023393">
    <property type="entry name" value="START-like_dom_sf"/>
</dbReference>
<gene>
    <name evidence="1" type="ORF">CFL01nite_06270</name>
</gene>
<dbReference type="EMBL" id="BJNB01000006">
    <property type="protein sequence ID" value="GEB97132.1"/>
    <property type="molecule type" value="Genomic_DNA"/>
</dbReference>
<evidence type="ECO:0000313" key="2">
    <source>
        <dbReference type="Proteomes" id="UP000315353"/>
    </source>
</evidence>
<dbReference type="AlphaFoldDB" id="A0AB73B5E8"/>
<dbReference type="SUPFAM" id="SSF55961">
    <property type="entry name" value="Bet v1-like"/>
    <property type="match status" value="1"/>
</dbReference>
<dbReference type="Proteomes" id="UP000315353">
    <property type="component" value="Unassembled WGS sequence"/>
</dbReference>